<dbReference type="EMBL" id="AFBI03000110">
    <property type="protein sequence ID" value="EJW01827.1"/>
    <property type="molecule type" value="Genomic_DNA"/>
</dbReference>
<sequence length="167" mass="20128">MFWVLLSFFYIKATDPFTNILRLKKINSDIEHYENDMRINNQRIESIKRNHCSYQKYDVTKLKLKAEISDLKAERVKLQCMDAETFYKKEGKTKEHAVYIINSRIQNKVHDLYMLERTFEESQSNIAAYKRLNQLHETKIIRLMDEKDAIFKILEKKIKNNAEVFKK</sequence>
<dbReference type="VEuPathDB" id="MicrosporidiaDB:EDEG_03687"/>
<dbReference type="InParanoid" id="J9DKC1"/>
<evidence type="ECO:0000313" key="2">
    <source>
        <dbReference type="EMBL" id="EJW01827.1"/>
    </source>
</evidence>
<evidence type="ECO:0000313" key="3">
    <source>
        <dbReference type="Proteomes" id="UP000003163"/>
    </source>
</evidence>
<dbReference type="HOGENOM" id="CLU_139272_0_0_1"/>
<keyword evidence="3" id="KW-1185">Reference proteome</keyword>
<dbReference type="AlphaFoldDB" id="J9DKC1"/>
<reference evidence="3" key="2">
    <citation type="submission" date="2015-07" db="EMBL/GenBank/DDBJ databases">
        <title>Contrasting host-pathogen interactions and genome evolution in two generalist and specialist microsporidian pathogens of mosquitoes.</title>
        <authorList>
            <consortium name="The Broad Institute Genomics Platform"/>
            <consortium name="The Broad Institute Genome Sequencing Center for Infectious Disease"/>
            <person name="Cuomo C.A."/>
            <person name="Sanscrainte N.D."/>
            <person name="Goldberg J.M."/>
            <person name="Heiman D."/>
            <person name="Young S."/>
            <person name="Zeng Q."/>
            <person name="Becnel J.J."/>
            <person name="Birren B.W."/>
        </authorList>
    </citation>
    <scope>NUCLEOTIDE SEQUENCE [LARGE SCALE GENOMIC DNA]</scope>
    <source>
        <strain evidence="3">USNM 41457</strain>
    </source>
</reference>
<proteinExistence type="predicted"/>
<reference evidence="2 3" key="1">
    <citation type="submission" date="2011-08" db="EMBL/GenBank/DDBJ databases">
        <authorList>
            <person name="Liu Z.J."/>
            <person name="Shi F.L."/>
            <person name="Lu J.Q."/>
            <person name="Li M."/>
            <person name="Wang Z.L."/>
        </authorList>
    </citation>
    <scope>NUCLEOTIDE SEQUENCE [LARGE SCALE GENOMIC DNA]</scope>
    <source>
        <strain evidence="2 3">USNM 41457</strain>
    </source>
</reference>
<accession>J9DKC1</accession>
<protein>
    <submittedName>
        <fullName evidence="2">Uncharacterized protein</fullName>
    </submittedName>
</protein>
<name>J9DKC1_EDHAE</name>
<feature type="coiled-coil region" evidence="1">
    <location>
        <begin position="23"/>
        <end position="81"/>
    </location>
</feature>
<comment type="caution">
    <text evidence="2">The sequence shown here is derived from an EMBL/GenBank/DDBJ whole genome shotgun (WGS) entry which is preliminary data.</text>
</comment>
<organism evidence="2 3">
    <name type="scientific">Edhazardia aedis (strain USNM 41457)</name>
    <name type="common">Microsporidian parasite</name>
    <dbReference type="NCBI Taxonomy" id="1003232"/>
    <lineage>
        <taxon>Eukaryota</taxon>
        <taxon>Fungi</taxon>
        <taxon>Fungi incertae sedis</taxon>
        <taxon>Microsporidia</taxon>
        <taxon>Edhazardia</taxon>
    </lineage>
</organism>
<keyword evidence="1" id="KW-0175">Coiled coil</keyword>
<dbReference type="Proteomes" id="UP000003163">
    <property type="component" value="Unassembled WGS sequence"/>
</dbReference>
<gene>
    <name evidence="2" type="ORF">EDEG_03687</name>
</gene>
<evidence type="ECO:0000256" key="1">
    <source>
        <dbReference type="SAM" id="Coils"/>
    </source>
</evidence>